<keyword evidence="4" id="KW-0812">Transmembrane</keyword>
<organism evidence="7 8">
    <name type="scientific">Petromyces alliaceus</name>
    <name type="common">Aspergillus alliaceus</name>
    <dbReference type="NCBI Taxonomy" id="209559"/>
    <lineage>
        <taxon>Eukaryota</taxon>
        <taxon>Fungi</taxon>
        <taxon>Dikarya</taxon>
        <taxon>Ascomycota</taxon>
        <taxon>Pezizomycotina</taxon>
        <taxon>Eurotiomycetes</taxon>
        <taxon>Eurotiomycetidae</taxon>
        <taxon>Eurotiales</taxon>
        <taxon>Aspergillaceae</taxon>
        <taxon>Aspergillus</taxon>
        <taxon>Aspergillus subgen. Circumdati</taxon>
    </lineage>
</organism>
<dbReference type="InterPro" id="IPR021858">
    <property type="entry name" value="Fun_TF"/>
</dbReference>
<evidence type="ECO:0000313" key="7">
    <source>
        <dbReference type="EMBL" id="KAF5866494.1"/>
    </source>
</evidence>
<dbReference type="GO" id="GO:0016906">
    <property type="term" value="F:sterol 3-beta-glucosyltransferase activity"/>
    <property type="evidence" value="ECO:0007669"/>
    <property type="project" value="UniProtKB-ARBA"/>
</dbReference>
<dbReference type="Pfam" id="PF03033">
    <property type="entry name" value="Glyco_transf_28"/>
    <property type="match status" value="1"/>
</dbReference>
<evidence type="ECO:0000313" key="8">
    <source>
        <dbReference type="Proteomes" id="UP000541154"/>
    </source>
</evidence>
<evidence type="ECO:0008006" key="9">
    <source>
        <dbReference type="Google" id="ProtNLM"/>
    </source>
</evidence>
<dbReference type="GO" id="GO:0012505">
    <property type="term" value="C:endomembrane system"/>
    <property type="evidence" value="ECO:0007669"/>
    <property type="project" value="UniProtKB-SubCell"/>
</dbReference>
<dbReference type="SUPFAM" id="SSF53756">
    <property type="entry name" value="UDP-Glycosyltransferase/glycogen phosphorylase"/>
    <property type="match status" value="1"/>
</dbReference>
<keyword evidence="4" id="KW-0472">Membrane</keyword>
<dbReference type="InterPro" id="IPR010610">
    <property type="entry name" value="EryCIII-like_C"/>
</dbReference>
<evidence type="ECO:0000256" key="2">
    <source>
        <dbReference type="ARBA" id="ARBA00022679"/>
    </source>
</evidence>
<keyword evidence="3" id="KW-0443">Lipid metabolism</keyword>
<feature type="domain" description="Glycosyltransferase family 28 N-terminal" evidence="5">
    <location>
        <begin position="158"/>
        <end position="306"/>
    </location>
</feature>
<dbReference type="FunFam" id="3.40.50.2000:FF:000009">
    <property type="entry name" value="Sterol 3-beta-glucosyltransferase UGT80A2"/>
    <property type="match status" value="1"/>
</dbReference>
<dbReference type="CDD" id="cd03784">
    <property type="entry name" value="GT1_Gtf-like"/>
    <property type="match status" value="1"/>
</dbReference>
<dbReference type="GO" id="GO:0006629">
    <property type="term" value="P:lipid metabolic process"/>
    <property type="evidence" value="ECO:0007669"/>
    <property type="project" value="UniProtKB-KW"/>
</dbReference>
<dbReference type="Proteomes" id="UP000541154">
    <property type="component" value="Unassembled WGS sequence"/>
</dbReference>
<feature type="domain" description="Erythromycin biosynthesis protein CIII-like C-terminal" evidence="6">
    <location>
        <begin position="470"/>
        <end position="567"/>
    </location>
</feature>
<evidence type="ECO:0000259" key="6">
    <source>
        <dbReference type="Pfam" id="PF06722"/>
    </source>
</evidence>
<evidence type="ECO:0000259" key="5">
    <source>
        <dbReference type="Pfam" id="PF03033"/>
    </source>
</evidence>
<keyword evidence="2" id="KW-0808">Transferase</keyword>
<dbReference type="AlphaFoldDB" id="A0A8H6AG72"/>
<dbReference type="EMBL" id="SPNV01000007">
    <property type="protein sequence ID" value="KAF5866494.1"/>
    <property type="molecule type" value="Genomic_DNA"/>
</dbReference>
<evidence type="ECO:0000256" key="4">
    <source>
        <dbReference type="SAM" id="Phobius"/>
    </source>
</evidence>
<evidence type="ECO:0000256" key="1">
    <source>
        <dbReference type="ARBA" id="ARBA00004184"/>
    </source>
</evidence>
<dbReference type="PANTHER" id="PTHR48050">
    <property type="entry name" value="STEROL 3-BETA-GLUCOSYLTRANSFERASE"/>
    <property type="match status" value="1"/>
</dbReference>
<name>A0A8H6AG72_PETAA</name>
<evidence type="ECO:0000256" key="3">
    <source>
        <dbReference type="ARBA" id="ARBA00023098"/>
    </source>
</evidence>
<proteinExistence type="predicted"/>
<sequence>MGFLVSFSEWIGLQNERTRPTTTWDPRTLTIEQLPSSAPLSSERIIFEQPVTPEDMNTHLRGGDGGDHALLIMGKKNTHVKKDMSGKPLSEFNMGQPPLHRVVTSSSRLHTLTTVNDAGRLEINLNAKYDFRDVIPPLPEELLNPKHDYKGTIPSLNIVIQIVGSRGDVQPFLALGKELTKVGHRVRIATHDIFKDFVQSSGLEFYPIGGDPSELMAYMVKNPGIMPKFSSILTGDVGRKRKMVLEMLDGCWKSCTEPDPDTLIPFVANAIIANPPSFAHIHCAQALGIPLHMMFTMPWSPTAAFPHPLANIQMSNVEPRTANYLSYRIVELLTWQGLGDVINLWRRRSLCLPPIPFAIGPNLCDLLMVPYTYCWSPALVPKPKDWHSYIDVVGFFFREEPVYTPEAELASFLRAGSTPIYIGFGSIVMENPDRMANYIVEAVRQCGVRAIVSRGWSKLGEARSDPNLLFIGDCPHEWLFKRVAAVIHHGGAGTTACGLLNGRPTGIVPFFGDQLFWGKMVHSAGAGPCPIPYEKINTETLAEAIDICMSSKARIAASEIATRMRAENGVRDAVESFHRNLPFSSMTCDFLSHEPACWIMKVGKKKVKISDKAARVLVERGKVNSEDLKLYQSKPIRLNNHRWDPVTATSSALLGMVVDIGTNASDLIQSSAGVMTLDRSKENWKKEKLSVAGVTTAKAAGRLAGSIAKGALVDIPLALTEGLHQMPALYNDKPREYDTVDSAKRGGIVAAKSLAFGFYDGVADLVVLPFRGAKKDGIWGFSKGIAKSYMGIVTKPSAGTRVTVIREFHTGPKLQYAKANKNPQKSHQVAEWLPYFVMKLDPYVALVPQGAAYVHFQPHPSTRPFHSPLEPLEFDVSHSPGPVDDSSARLRDLNMCDLRLLQYYLLNTAKKMSLNSERGMVWQRVIPDLASQNEFLMHLVLSLAGVHLLVEKALSESQNQNNTDIVSDADAVAGDLNKPALIDLQFVIEHHQKGLRKFQEELPTVSAANAEAVSCGSFLLVAFAFASLRLRDLGSLTAESQTVHPERPRLDWLHLIRGLTIVVGEHWHTLRQSRLRAFLHYRYRNDDWKFHPQLSTPSLPRLNHYAPRLERFSGGAYEAISNLRTLTTNTASMGTPTSMDSSYSCLSEKQDIHSRTIDVLEEMYMRILHVLHFSRGESDIEASIDIEADMEDSAVTSWPNFVPREFIYMLHLSEGFGASEGMSYTILAHFYLIFALFGNTWFLKGGFEKEISKINTLVCDLGDSQLGLLMRWPVEVIALE</sequence>
<gene>
    <name evidence="7" type="ORF">ETB97_011379</name>
</gene>
<dbReference type="Gene3D" id="3.40.50.2000">
    <property type="entry name" value="Glycogen Phosphorylase B"/>
    <property type="match status" value="2"/>
</dbReference>
<protein>
    <recommendedName>
        <fullName evidence="9">Glycosyltransferase family 28 N-terminal domain-containing protein</fullName>
    </recommendedName>
</protein>
<dbReference type="GO" id="GO:0005975">
    <property type="term" value="P:carbohydrate metabolic process"/>
    <property type="evidence" value="ECO:0007669"/>
    <property type="project" value="InterPro"/>
</dbReference>
<accession>A0A8H6AG72</accession>
<dbReference type="Pfam" id="PF06722">
    <property type="entry name" value="EryCIII-like_C"/>
    <property type="match status" value="1"/>
</dbReference>
<keyword evidence="8" id="KW-1185">Reference proteome</keyword>
<feature type="transmembrane region" description="Helical" evidence="4">
    <location>
        <begin position="1222"/>
        <end position="1243"/>
    </location>
</feature>
<dbReference type="InterPro" id="IPR002213">
    <property type="entry name" value="UDP_glucos_trans"/>
</dbReference>
<dbReference type="PANTHER" id="PTHR48050:SF27">
    <property type="entry name" value="GLUCOSYLTRANSFERASE, PUTATIVE (AFU_ORTHOLOGUE AFUA_7G04880)-RELATED"/>
    <property type="match status" value="1"/>
</dbReference>
<dbReference type="Pfam" id="PF11951">
    <property type="entry name" value="Fungal_trans_2"/>
    <property type="match status" value="1"/>
</dbReference>
<comment type="subcellular location">
    <subcellularLocation>
        <location evidence="1">Endomembrane system</location>
        <topology evidence="1">Peripheral membrane protein</topology>
    </subcellularLocation>
</comment>
<dbReference type="FunFam" id="3.40.50.2000:FF:000100">
    <property type="entry name" value="Glycosyltransferase family 1 protein"/>
    <property type="match status" value="1"/>
</dbReference>
<keyword evidence="4" id="KW-1133">Transmembrane helix</keyword>
<dbReference type="InterPro" id="IPR050426">
    <property type="entry name" value="Glycosyltransferase_28"/>
</dbReference>
<dbReference type="InterPro" id="IPR004276">
    <property type="entry name" value="GlycoTrans_28_N"/>
</dbReference>
<comment type="caution">
    <text evidence="7">The sequence shown here is derived from an EMBL/GenBank/DDBJ whole genome shotgun (WGS) entry which is preliminary data.</text>
</comment>
<reference evidence="7 8" key="1">
    <citation type="submission" date="2019-04" db="EMBL/GenBank/DDBJ databases">
        <title>Aspergillus burnettii sp. nov., novel species from soil in southeast Queensland.</title>
        <authorList>
            <person name="Gilchrist C.L.M."/>
            <person name="Pitt J.I."/>
            <person name="Lange L."/>
            <person name="Lacey H.J."/>
            <person name="Vuong D."/>
            <person name="Midgley D.J."/>
            <person name="Greenfield P."/>
            <person name="Bradbury M."/>
            <person name="Lacey E."/>
            <person name="Busk P.K."/>
            <person name="Pilgaard B."/>
            <person name="Chooi Y.H."/>
            <person name="Piggott A.M."/>
        </authorList>
    </citation>
    <scope>NUCLEOTIDE SEQUENCE [LARGE SCALE GENOMIC DNA]</scope>
    <source>
        <strain evidence="7 8">FRR 5400</strain>
    </source>
</reference>